<gene>
    <name evidence="5" type="ORF">CSOJ01_11169</name>
</gene>
<dbReference type="InterPro" id="IPR051609">
    <property type="entry name" value="NmrA/Isoflavone_reductase-like"/>
</dbReference>
<keyword evidence="2" id="KW-0521">NADP</keyword>
<protein>
    <submittedName>
        <fullName evidence="5">Pinoresinol reductase 2-like protein 1</fullName>
    </submittedName>
</protein>
<dbReference type="AlphaFoldDB" id="A0A8H6IYF9"/>
<dbReference type="InterPro" id="IPR045312">
    <property type="entry name" value="PCBER-like"/>
</dbReference>
<keyword evidence="6" id="KW-1185">Reference proteome</keyword>
<dbReference type="Pfam" id="PF05368">
    <property type="entry name" value="NmrA"/>
    <property type="match status" value="1"/>
</dbReference>
<dbReference type="Gene3D" id="3.40.50.720">
    <property type="entry name" value="NAD(P)-binding Rossmann-like Domain"/>
    <property type="match status" value="1"/>
</dbReference>
<evidence type="ECO:0000259" key="4">
    <source>
        <dbReference type="Pfam" id="PF05368"/>
    </source>
</evidence>
<comment type="caution">
    <text evidence="5">The sequence shown here is derived from an EMBL/GenBank/DDBJ whole genome shotgun (WGS) entry which is preliminary data.</text>
</comment>
<dbReference type="PANTHER" id="PTHR47706:SF4">
    <property type="entry name" value="NMRA-LIKE DOMAIN-CONTAINING PROTEIN"/>
    <property type="match status" value="1"/>
</dbReference>
<dbReference type="Gene3D" id="3.90.25.10">
    <property type="entry name" value="UDP-galactose 4-epimerase, domain 1"/>
    <property type="match status" value="1"/>
</dbReference>
<dbReference type="InterPro" id="IPR036291">
    <property type="entry name" value="NAD(P)-bd_dom_sf"/>
</dbReference>
<proteinExistence type="inferred from homology"/>
<accession>A0A8H6IYF9</accession>
<name>A0A8H6IYF9_9PEZI</name>
<dbReference type="CDD" id="cd05259">
    <property type="entry name" value="PCBER_SDR_a"/>
    <property type="match status" value="1"/>
</dbReference>
<reference evidence="5 6" key="1">
    <citation type="journal article" date="2020" name="Phytopathology">
        <title>Genome Sequence Resources of Colletotrichum truncatum, C. plurivorum, C. musicola, and C. sojae: Four Species Pathogenic to Soybean (Glycine max).</title>
        <authorList>
            <person name="Rogerio F."/>
            <person name="Boufleur T.R."/>
            <person name="Ciampi-Guillardi M."/>
            <person name="Sukno S.A."/>
            <person name="Thon M.R."/>
            <person name="Massola Junior N.S."/>
            <person name="Baroncelli R."/>
        </authorList>
    </citation>
    <scope>NUCLEOTIDE SEQUENCE [LARGE SCALE GENOMIC DNA]</scope>
    <source>
        <strain evidence="5 6">LFN0009</strain>
    </source>
</reference>
<feature type="domain" description="NmrA-like" evidence="4">
    <location>
        <begin position="3"/>
        <end position="240"/>
    </location>
</feature>
<evidence type="ECO:0000256" key="2">
    <source>
        <dbReference type="ARBA" id="ARBA00022857"/>
    </source>
</evidence>
<dbReference type="GO" id="GO:0016491">
    <property type="term" value="F:oxidoreductase activity"/>
    <property type="evidence" value="ECO:0007669"/>
    <property type="project" value="UniProtKB-KW"/>
</dbReference>
<dbReference type="EMBL" id="WIGN01000250">
    <property type="protein sequence ID" value="KAF6803047.1"/>
    <property type="molecule type" value="Genomic_DNA"/>
</dbReference>
<keyword evidence="3" id="KW-0560">Oxidoreductase</keyword>
<sequence length="312" mass="34046">MSVAIAGGTGGLGRALVEAIQARGTHEVIVLTRKVSGNPGGACGVRFIAVDYSNIDSLASVLEDNNVETVISAVNNITGDNSSELNLIRAAEKSKPTKRFIPSYFGVPYLPEQYENFPPAKAKKSALSALKSTSLEHTIVYNGYFLDYFGTPRLKSYMDDVAFFVDVANNAATIPGSGEMPVVFTHSFDVGRFVAALLEQPSWPEETVIIGDKLTFHELVSLAEKVKGTKFAVVHDSVEDLEACKLTELPSHREVYKLYPKEMLHSFLAPFGLACERGQANLNPARTLNDEFPEIKSMRASEVLEKGWGKPQ</sequence>
<evidence type="ECO:0000256" key="3">
    <source>
        <dbReference type="ARBA" id="ARBA00023002"/>
    </source>
</evidence>
<evidence type="ECO:0000256" key="1">
    <source>
        <dbReference type="ARBA" id="ARBA00005725"/>
    </source>
</evidence>
<organism evidence="5 6">
    <name type="scientific">Colletotrichum sojae</name>
    <dbReference type="NCBI Taxonomy" id="2175907"/>
    <lineage>
        <taxon>Eukaryota</taxon>
        <taxon>Fungi</taxon>
        <taxon>Dikarya</taxon>
        <taxon>Ascomycota</taxon>
        <taxon>Pezizomycotina</taxon>
        <taxon>Sordariomycetes</taxon>
        <taxon>Hypocreomycetidae</taxon>
        <taxon>Glomerellales</taxon>
        <taxon>Glomerellaceae</taxon>
        <taxon>Colletotrichum</taxon>
        <taxon>Colletotrichum orchidearum species complex</taxon>
    </lineage>
</organism>
<dbReference type="PANTHER" id="PTHR47706">
    <property type="entry name" value="NMRA-LIKE FAMILY PROTEIN"/>
    <property type="match status" value="1"/>
</dbReference>
<dbReference type="InterPro" id="IPR008030">
    <property type="entry name" value="NmrA-like"/>
</dbReference>
<dbReference type="Proteomes" id="UP000652219">
    <property type="component" value="Unassembled WGS sequence"/>
</dbReference>
<dbReference type="SUPFAM" id="SSF51735">
    <property type="entry name" value="NAD(P)-binding Rossmann-fold domains"/>
    <property type="match status" value="1"/>
</dbReference>
<comment type="similarity">
    <text evidence="1">Belongs to the NmrA-type oxidoreductase family. Isoflavone reductase subfamily.</text>
</comment>
<evidence type="ECO:0000313" key="6">
    <source>
        <dbReference type="Proteomes" id="UP000652219"/>
    </source>
</evidence>
<evidence type="ECO:0000313" key="5">
    <source>
        <dbReference type="EMBL" id="KAF6803047.1"/>
    </source>
</evidence>